<dbReference type="PANTHER" id="PTHR21248">
    <property type="entry name" value="CARDIOLIPIN SYNTHASE"/>
    <property type="match status" value="1"/>
</dbReference>
<dbReference type="SMART" id="SM00155">
    <property type="entry name" value="PLDc"/>
    <property type="match status" value="1"/>
</dbReference>
<name>X0UFP1_9ZZZZ</name>
<comment type="caution">
    <text evidence="2">The sequence shown here is derived from an EMBL/GenBank/DDBJ whole genome shotgun (WGS) entry which is preliminary data.</text>
</comment>
<dbReference type="EMBL" id="BARS01022833">
    <property type="protein sequence ID" value="GAG04539.1"/>
    <property type="molecule type" value="Genomic_DNA"/>
</dbReference>
<evidence type="ECO:0000313" key="2">
    <source>
        <dbReference type="EMBL" id="GAG04539.1"/>
    </source>
</evidence>
<dbReference type="CDD" id="cd09161">
    <property type="entry name" value="PLDc_PaCLS_like_2"/>
    <property type="match status" value="1"/>
</dbReference>
<feature type="non-terminal residue" evidence="2">
    <location>
        <position position="1"/>
    </location>
</feature>
<dbReference type="AlphaFoldDB" id="X0UFP1"/>
<dbReference type="GO" id="GO:0008808">
    <property type="term" value="F:cardiolipin synthase activity"/>
    <property type="evidence" value="ECO:0007669"/>
    <property type="project" value="TreeGrafter"/>
</dbReference>
<dbReference type="Pfam" id="PF13091">
    <property type="entry name" value="PLDc_2"/>
    <property type="match status" value="1"/>
</dbReference>
<evidence type="ECO:0000259" key="1">
    <source>
        <dbReference type="PROSITE" id="PS50035"/>
    </source>
</evidence>
<dbReference type="Gene3D" id="3.30.870.10">
    <property type="entry name" value="Endonuclease Chain A"/>
    <property type="match status" value="2"/>
</dbReference>
<dbReference type="PROSITE" id="PS50035">
    <property type="entry name" value="PLD"/>
    <property type="match status" value="1"/>
</dbReference>
<feature type="domain" description="PLD phosphodiesterase" evidence="1">
    <location>
        <begin position="150"/>
        <end position="177"/>
    </location>
</feature>
<dbReference type="SUPFAM" id="SSF56024">
    <property type="entry name" value="Phospholipase D/nuclease"/>
    <property type="match status" value="1"/>
</dbReference>
<dbReference type="InterPro" id="IPR025202">
    <property type="entry name" value="PLD-like_dom"/>
</dbReference>
<organism evidence="2">
    <name type="scientific">marine sediment metagenome</name>
    <dbReference type="NCBI Taxonomy" id="412755"/>
    <lineage>
        <taxon>unclassified sequences</taxon>
        <taxon>metagenomes</taxon>
        <taxon>ecological metagenomes</taxon>
    </lineage>
</organism>
<gene>
    <name evidence="2" type="ORF">S01H1_36445</name>
</gene>
<dbReference type="GO" id="GO:0032049">
    <property type="term" value="P:cardiolipin biosynthetic process"/>
    <property type="evidence" value="ECO:0007669"/>
    <property type="project" value="UniProtKB-ARBA"/>
</dbReference>
<accession>X0UFP1</accession>
<reference evidence="2" key="1">
    <citation type="journal article" date="2014" name="Front. Microbiol.">
        <title>High frequency of phylogenetically diverse reductive dehalogenase-homologous genes in deep subseafloor sedimentary metagenomes.</title>
        <authorList>
            <person name="Kawai M."/>
            <person name="Futagami T."/>
            <person name="Toyoda A."/>
            <person name="Takaki Y."/>
            <person name="Nishi S."/>
            <person name="Hori S."/>
            <person name="Arai W."/>
            <person name="Tsubouchi T."/>
            <person name="Morono Y."/>
            <person name="Uchiyama I."/>
            <person name="Ito T."/>
            <person name="Fujiyama A."/>
            <person name="Inagaki F."/>
            <person name="Takami H."/>
        </authorList>
    </citation>
    <scope>NUCLEOTIDE SEQUENCE</scope>
    <source>
        <strain evidence="2">Expedition CK06-06</strain>
    </source>
</reference>
<dbReference type="GO" id="GO:0016020">
    <property type="term" value="C:membrane"/>
    <property type="evidence" value="ECO:0007669"/>
    <property type="project" value="TreeGrafter"/>
</dbReference>
<dbReference type="InterPro" id="IPR001736">
    <property type="entry name" value="PLipase_D/transphosphatidylase"/>
</dbReference>
<proteinExistence type="predicted"/>
<sequence>EYMGRDPKFGNWRDTHVRIQGPATLAAQLSFVEDWNWATGQVLELDWTPHPAPDGDSRVLIMPTGPADELETAALMFIHAINSARSRLWIASPYFVPDEAVVAALQLAGLRGVDVRILIPDTPDHLAVFLAAYSYFDQVEDTGVKFYRYTDGFLHQKAMLIDDVAAAIGTANFDNRSFRLNFEVTAVIADSALVSEVEQMFERDFARARIMKPGELDEKSFWFKLGTKLARLTAPIQ</sequence>
<dbReference type="PANTHER" id="PTHR21248:SF22">
    <property type="entry name" value="PHOSPHOLIPASE D"/>
    <property type="match status" value="1"/>
</dbReference>
<protein>
    <recommendedName>
        <fullName evidence="1">PLD phosphodiesterase domain-containing protein</fullName>
    </recommendedName>
</protein>